<proteinExistence type="predicted"/>
<dbReference type="AlphaFoldDB" id="A0A6A4WQJ9"/>
<evidence type="ECO:0008006" key="4">
    <source>
        <dbReference type="Google" id="ProtNLM"/>
    </source>
</evidence>
<evidence type="ECO:0000256" key="1">
    <source>
        <dbReference type="SAM" id="MobiDB-lite"/>
    </source>
</evidence>
<dbReference type="EMBL" id="VIIS01000561">
    <property type="protein sequence ID" value="KAF0307579.1"/>
    <property type="molecule type" value="Genomic_DNA"/>
</dbReference>
<feature type="region of interest" description="Disordered" evidence="1">
    <location>
        <begin position="142"/>
        <end position="173"/>
    </location>
</feature>
<name>A0A6A4WQJ9_AMPAM</name>
<dbReference type="OrthoDB" id="6381431at2759"/>
<dbReference type="Proteomes" id="UP000440578">
    <property type="component" value="Unassembled WGS sequence"/>
</dbReference>
<gene>
    <name evidence="2" type="ORF">FJT64_021133</name>
</gene>
<sequence length="254" mass="28156">MSLDVIGSDTFACVGFQERAEEPRSYDRVAVDLQNRHGGEARRFELWCCDRLCAPLPPAEQPEGLDESIELADDFSGGQVDILIGTDQYYKVVLRDCVVLDESLRALDTIFGYVIHGKGTSTGQSTRHVYHCQQVEQMWDLDSMGKTPDPEAQKLQRESEGNSQEERYGPGLEAEIPRSVHPLGEDVVFQVFCDAASKTCCAVVHAAHGGEPQLVATEARLPPLTMASSQNQRIEESEDPAKELKNTSLFQAKR</sequence>
<protein>
    <recommendedName>
        <fullName evidence="4">Peptidase aspartic putative domain-containing protein</fullName>
    </recommendedName>
</protein>
<evidence type="ECO:0000313" key="2">
    <source>
        <dbReference type="EMBL" id="KAF0307579.1"/>
    </source>
</evidence>
<reference evidence="2 3" key="1">
    <citation type="submission" date="2019-07" db="EMBL/GenBank/DDBJ databases">
        <title>Draft genome assembly of a fouling barnacle, Amphibalanus amphitrite (Darwin, 1854): The first reference genome for Thecostraca.</title>
        <authorList>
            <person name="Kim W."/>
        </authorList>
    </citation>
    <scope>NUCLEOTIDE SEQUENCE [LARGE SCALE GENOMIC DNA]</scope>
    <source>
        <strain evidence="2">SNU_AA5</strain>
        <tissue evidence="2">Soma without cirri and trophi</tissue>
    </source>
</reference>
<feature type="compositionally biased region" description="Basic and acidic residues" evidence="1">
    <location>
        <begin position="148"/>
        <end position="168"/>
    </location>
</feature>
<accession>A0A6A4WQJ9</accession>
<keyword evidence="3" id="KW-1185">Reference proteome</keyword>
<feature type="compositionally biased region" description="Basic and acidic residues" evidence="1">
    <location>
        <begin position="233"/>
        <end position="245"/>
    </location>
</feature>
<feature type="region of interest" description="Disordered" evidence="1">
    <location>
        <begin position="228"/>
        <end position="254"/>
    </location>
</feature>
<comment type="caution">
    <text evidence="2">The sequence shown here is derived from an EMBL/GenBank/DDBJ whole genome shotgun (WGS) entry which is preliminary data.</text>
</comment>
<organism evidence="2 3">
    <name type="scientific">Amphibalanus amphitrite</name>
    <name type="common">Striped barnacle</name>
    <name type="synonym">Balanus amphitrite</name>
    <dbReference type="NCBI Taxonomy" id="1232801"/>
    <lineage>
        <taxon>Eukaryota</taxon>
        <taxon>Metazoa</taxon>
        <taxon>Ecdysozoa</taxon>
        <taxon>Arthropoda</taxon>
        <taxon>Crustacea</taxon>
        <taxon>Multicrustacea</taxon>
        <taxon>Cirripedia</taxon>
        <taxon>Thoracica</taxon>
        <taxon>Thoracicalcarea</taxon>
        <taxon>Balanomorpha</taxon>
        <taxon>Balanoidea</taxon>
        <taxon>Balanidae</taxon>
        <taxon>Amphibalaninae</taxon>
        <taxon>Amphibalanus</taxon>
    </lineage>
</organism>
<evidence type="ECO:0000313" key="3">
    <source>
        <dbReference type="Proteomes" id="UP000440578"/>
    </source>
</evidence>